<dbReference type="OrthoDB" id="2303151at2759"/>
<organism evidence="1 2">
    <name type="scientific">Rhizophagus clarus</name>
    <dbReference type="NCBI Taxonomy" id="94130"/>
    <lineage>
        <taxon>Eukaryota</taxon>
        <taxon>Fungi</taxon>
        <taxon>Fungi incertae sedis</taxon>
        <taxon>Mucoromycota</taxon>
        <taxon>Glomeromycotina</taxon>
        <taxon>Glomeromycetes</taxon>
        <taxon>Glomerales</taxon>
        <taxon>Glomeraceae</taxon>
        <taxon>Rhizophagus</taxon>
    </lineage>
</organism>
<name>A0A8H3KVF7_9GLOM</name>
<gene>
    <name evidence="1" type="ORF">RCL2_000407600</name>
</gene>
<evidence type="ECO:0000313" key="2">
    <source>
        <dbReference type="Proteomes" id="UP000615446"/>
    </source>
</evidence>
<proteinExistence type="predicted"/>
<dbReference type="EMBL" id="BLAL01000025">
    <property type="protein sequence ID" value="GES76677.1"/>
    <property type="molecule type" value="Genomic_DNA"/>
</dbReference>
<dbReference type="Proteomes" id="UP000615446">
    <property type="component" value="Unassembled WGS sequence"/>
</dbReference>
<evidence type="ECO:0000313" key="1">
    <source>
        <dbReference type="EMBL" id="GES76677.1"/>
    </source>
</evidence>
<protein>
    <submittedName>
        <fullName evidence="1">Uncharacterized protein</fullName>
    </submittedName>
</protein>
<reference evidence="1" key="1">
    <citation type="submission" date="2019-10" db="EMBL/GenBank/DDBJ databases">
        <title>Conservation and host-specific expression of non-tandemly repeated heterogenous ribosome RNA gene in arbuscular mycorrhizal fungi.</title>
        <authorList>
            <person name="Maeda T."/>
            <person name="Kobayashi Y."/>
            <person name="Nakagawa T."/>
            <person name="Ezawa T."/>
            <person name="Yamaguchi K."/>
            <person name="Bino T."/>
            <person name="Nishimoto Y."/>
            <person name="Shigenobu S."/>
            <person name="Kawaguchi M."/>
        </authorList>
    </citation>
    <scope>NUCLEOTIDE SEQUENCE</scope>
    <source>
        <strain evidence="1">HR1</strain>
    </source>
</reference>
<sequence length="263" mass="31270">MSGTYINRPGPNKWIGIIIDKYYNKTVPKPINHRPGYDIEYIRNTYQFPFPDKFEKMIEVEKIYDNLSIISLYETPQQWAIRVRNTLQVLIAEGYESYYHLFCLFGSSGQGITKTYYSIYEGRELVIGYHRPNIHNSKMAICFDCWKLAKIPDVKPKKRHILLDGKDMAKTEDGSAWLIQRAYRNYRKRSISLAKQVWEVVRNDNTPRKKKFLDMPSREIHCTVNLDIWYSINGLYRAYHVPLDQFYDYISYSIIRDANYLID</sequence>
<dbReference type="Gene3D" id="1.20.5.1190">
    <property type="entry name" value="iswi atpase"/>
    <property type="match status" value="1"/>
</dbReference>
<comment type="caution">
    <text evidence="1">The sequence shown here is derived from an EMBL/GenBank/DDBJ whole genome shotgun (WGS) entry which is preliminary data.</text>
</comment>
<dbReference type="AlphaFoldDB" id="A0A8H3KVF7"/>
<accession>A0A8H3KVF7</accession>